<gene>
    <name evidence="1" type="ORF">QQF64_033797</name>
</gene>
<reference evidence="1 2" key="1">
    <citation type="submission" date="2023-09" db="EMBL/GenBank/DDBJ databases">
        <authorList>
            <person name="Wang M."/>
        </authorList>
    </citation>
    <scope>NUCLEOTIDE SEQUENCE [LARGE SCALE GENOMIC DNA]</scope>
    <source>
        <strain evidence="1">GT-2023</strain>
        <tissue evidence="1">Liver</tissue>
    </source>
</reference>
<proteinExistence type="predicted"/>
<dbReference type="PANTHER" id="PTHR17609">
    <property type="entry name" value="HMG DOMAIN-CONTAINING PROTEIN 3"/>
    <property type="match status" value="1"/>
</dbReference>
<keyword evidence="2" id="KW-1185">Reference proteome</keyword>
<comment type="caution">
    <text evidence="1">The sequence shown here is derived from an EMBL/GenBank/DDBJ whole genome shotgun (WGS) entry which is preliminary data.</text>
</comment>
<accession>A0ABR3MUX0</accession>
<name>A0ABR3MUX0_9TELE</name>
<dbReference type="PANTHER" id="PTHR17609:SF3">
    <property type="entry name" value="SAP DOMAIN-CONTAINING PROTEIN"/>
    <property type="match status" value="1"/>
</dbReference>
<sequence>MAFSGIKIPSIQRGCELPTLNKCTSCCSLYHCPFCTTTFYKPSKKSKVQAHLQLHLSRAVIHEDVATYSKCCHQCGIHYRYQEWKDGLHNFNDSIILDLPLCLHIRNMLQAHTAVGRVVQCLELTIGEQFPPAKTVLHAYLHFEALTSDEYEYSCVTCGDHPPIVIMDLHRKGAFNMSLSDIKPPPKEFNGNVNIEDFWRKLSLQMIGRGFVKSNSLASMCLFLTVVTTCGNRGLEENTRKSNQCLNTEFQKIHQPKELSFAK</sequence>
<organism evidence="1 2">
    <name type="scientific">Cirrhinus molitorella</name>
    <name type="common">mud carp</name>
    <dbReference type="NCBI Taxonomy" id="172907"/>
    <lineage>
        <taxon>Eukaryota</taxon>
        <taxon>Metazoa</taxon>
        <taxon>Chordata</taxon>
        <taxon>Craniata</taxon>
        <taxon>Vertebrata</taxon>
        <taxon>Euteleostomi</taxon>
        <taxon>Actinopterygii</taxon>
        <taxon>Neopterygii</taxon>
        <taxon>Teleostei</taxon>
        <taxon>Ostariophysi</taxon>
        <taxon>Cypriniformes</taxon>
        <taxon>Cyprinidae</taxon>
        <taxon>Labeoninae</taxon>
        <taxon>Labeonini</taxon>
        <taxon>Cirrhinus</taxon>
    </lineage>
</organism>
<evidence type="ECO:0000313" key="1">
    <source>
        <dbReference type="EMBL" id="KAL1268434.1"/>
    </source>
</evidence>
<evidence type="ECO:0000313" key="2">
    <source>
        <dbReference type="Proteomes" id="UP001558613"/>
    </source>
</evidence>
<dbReference type="EMBL" id="JAYMGO010000009">
    <property type="protein sequence ID" value="KAL1268434.1"/>
    <property type="molecule type" value="Genomic_DNA"/>
</dbReference>
<dbReference type="InterPro" id="IPR039598">
    <property type="entry name" value="HMGXB3"/>
</dbReference>
<evidence type="ECO:0008006" key="3">
    <source>
        <dbReference type="Google" id="ProtNLM"/>
    </source>
</evidence>
<protein>
    <recommendedName>
        <fullName evidence="3">C2H2-type domain-containing protein</fullName>
    </recommendedName>
</protein>
<dbReference type="Proteomes" id="UP001558613">
    <property type="component" value="Unassembled WGS sequence"/>
</dbReference>